<evidence type="ECO:0000313" key="3">
    <source>
        <dbReference type="Proteomes" id="UP000015106"/>
    </source>
</evidence>
<dbReference type="EnsemblPlants" id="TuG1812G0500002546.01.T01">
    <property type="protein sequence ID" value="TuG1812G0500002546.01.T01.cds419512"/>
    <property type="gene ID" value="TuG1812G0500002546.01"/>
</dbReference>
<sequence length="127" mass="13904">MRGENPTQTRRRWGARRPRRAAPSARANGGAIGGPLHGFVAVQPVISWLSCLPPAGHPRAHHLLVQMRGTAQHLHRLLIPMPATSGCLPTRIMCSVVCGDNFLKTRDANLALEDWHYCANQAEACAR</sequence>
<feature type="region of interest" description="Disordered" evidence="1">
    <location>
        <begin position="1"/>
        <end position="29"/>
    </location>
</feature>
<dbReference type="Gramene" id="TuG1812G0500002546.01.T01">
    <property type="protein sequence ID" value="TuG1812G0500002546.01.T01.cds419512"/>
    <property type="gene ID" value="TuG1812G0500002546.01"/>
</dbReference>
<keyword evidence="3" id="KW-1185">Reference proteome</keyword>
<dbReference type="Proteomes" id="UP000015106">
    <property type="component" value="Chromosome 5"/>
</dbReference>
<reference evidence="3" key="1">
    <citation type="journal article" date="2013" name="Nature">
        <title>Draft genome of the wheat A-genome progenitor Triticum urartu.</title>
        <authorList>
            <person name="Ling H.Q."/>
            <person name="Zhao S."/>
            <person name="Liu D."/>
            <person name="Wang J."/>
            <person name="Sun H."/>
            <person name="Zhang C."/>
            <person name="Fan H."/>
            <person name="Li D."/>
            <person name="Dong L."/>
            <person name="Tao Y."/>
            <person name="Gao C."/>
            <person name="Wu H."/>
            <person name="Li Y."/>
            <person name="Cui Y."/>
            <person name="Guo X."/>
            <person name="Zheng S."/>
            <person name="Wang B."/>
            <person name="Yu K."/>
            <person name="Liang Q."/>
            <person name="Yang W."/>
            <person name="Lou X."/>
            <person name="Chen J."/>
            <person name="Feng M."/>
            <person name="Jian J."/>
            <person name="Zhang X."/>
            <person name="Luo G."/>
            <person name="Jiang Y."/>
            <person name="Liu J."/>
            <person name="Wang Z."/>
            <person name="Sha Y."/>
            <person name="Zhang B."/>
            <person name="Wu H."/>
            <person name="Tang D."/>
            <person name="Shen Q."/>
            <person name="Xue P."/>
            <person name="Zou S."/>
            <person name="Wang X."/>
            <person name="Liu X."/>
            <person name="Wang F."/>
            <person name="Yang Y."/>
            <person name="An X."/>
            <person name="Dong Z."/>
            <person name="Zhang K."/>
            <person name="Zhang X."/>
            <person name="Luo M.C."/>
            <person name="Dvorak J."/>
            <person name="Tong Y."/>
            <person name="Wang J."/>
            <person name="Yang H."/>
            <person name="Li Z."/>
            <person name="Wang D."/>
            <person name="Zhang A."/>
            <person name="Wang J."/>
        </authorList>
    </citation>
    <scope>NUCLEOTIDE SEQUENCE</scope>
    <source>
        <strain evidence="3">cv. G1812</strain>
    </source>
</reference>
<protein>
    <submittedName>
        <fullName evidence="2">Uncharacterized protein</fullName>
    </submittedName>
</protein>
<feature type="compositionally biased region" description="Basic residues" evidence="1">
    <location>
        <begin position="9"/>
        <end position="20"/>
    </location>
</feature>
<dbReference type="AlphaFoldDB" id="A0A8R7QFI3"/>
<evidence type="ECO:0000313" key="2">
    <source>
        <dbReference type="EnsemblPlants" id="TuG1812G0500002546.01.T01.cds419512"/>
    </source>
</evidence>
<accession>A0A8R7QFI3</accession>
<organism evidence="2 3">
    <name type="scientific">Triticum urartu</name>
    <name type="common">Red wild einkorn</name>
    <name type="synonym">Crithodium urartu</name>
    <dbReference type="NCBI Taxonomy" id="4572"/>
    <lineage>
        <taxon>Eukaryota</taxon>
        <taxon>Viridiplantae</taxon>
        <taxon>Streptophyta</taxon>
        <taxon>Embryophyta</taxon>
        <taxon>Tracheophyta</taxon>
        <taxon>Spermatophyta</taxon>
        <taxon>Magnoliopsida</taxon>
        <taxon>Liliopsida</taxon>
        <taxon>Poales</taxon>
        <taxon>Poaceae</taxon>
        <taxon>BOP clade</taxon>
        <taxon>Pooideae</taxon>
        <taxon>Triticodae</taxon>
        <taxon>Triticeae</taxon>
        <taxon>Triticinae</taxon>
        <taxon>Triticum</taxon>
    </lineage>
</organism>
<proteinExistence type="predicted"/>
<evidence type="ECO:0000256" key="1">
    <source>
        <dbReference type="SAM" id="MobiDB-lite"/>
    </source>
</evidence>
<name>A0A8R7QFI3_TRIUA</name>
<reference evidence="2" key="2">
    <citation type="submission" date="2018-03" db="EMBL/GenBank/DDBJ databases">
        <title>The Triticum urartu genome reveals the dynamic nature of wheat genome evolution.</title>
        <authorList>
            <person name="Ling H."/>
            <person name="Ma B."/>
            <person name="Shi X."/>
            <person name="Liu H."/>
            <person name="Dong L."/>
            <person name="Sun H."/>
            <person name="Cao Y."/>
            <person name="Gao Q."/>
            <person name="Zheng S."/>
            <person name="Li Y."/>
            <person name="Yu Y."/>
            <person name="Du H."/>
            <person name="Qi M."/>
            <person name="Li Y."/>
            <person name="Yu H."/>
            <person name="Cui Y."/>
            <person name="Wang N."/>
            <person name="Chen C."/>
            <person name="Wu H."/>
            <person name="Zhao Y."/>
            <person name="Zhang J."/>
            <person name="Li Y."/>
            <person name="Zhou W."/>
            <person name="Zhang B."/>
            <person name="Hu W."/>
            <person name="Eijk M."/>
            <person name="Tang J."/>
            <person name="Witsenboer H."/>
            <person name="Zhao S."/>
            <person name="Li Z."/>
            <person name="Zhang A."/>
            <person name="Wang D."/>
            <person name="Liang C."/>
        </authorList>
    </citation>
    <scope>NUCLEOTIDE SEQUENCE [LARGE SCALE GENOMIC DNA]</scope>
    <source>
        <strain evidence="2">cv. G1812</strain>
    </source>
</reference>
<reference evidence="2" key="3">
    <citation type="submission" date="2022-06" db="UniProtKB">
        <authorList>
            <consortium name="EnsemblPlants"/>
        </authorList>
    </citation>
    <scope>IDENTIFICATION</scope>
</reference>